<evidence type="ECO:0000313" key="2">
    <source>
        <dbReference type="Proteomes" id="UP000244005"/>
    </source>
</evidence>
<accession>A0A2R6X8S9</accession>
<reference evidence="2" key="1">
    <citation type="journal article" date="2017" name="Cell">
        <title>Insights into land plant evolution garnered from the Marchantia polymorpha genome.</title>
        <authorList>
            <person name="Bowman J.L."/>
            <person name="Kohchi T."/>
            <person name="Yamato K.T."/>
            <person name="Jenkins J."/>
            <person name="Shu S."/>
            <person name="Ishizaki K."/>
            <person name="Yamaoka S."/>
            <person name="Nishihama R."/>
            <person name="Nakamura Y."/>
            <person name="Berger F."/>
            <person name="Adam C."/>
            <person name="Aki S.S."/>
            <person name="Althoff F."/>
            <person name="Araki T."/>
            <person name="Arteaga-Vazquez M.A."/>
            <person name="Balasubrmanian S."/>
            <person name="Barry K."/>
            <person name="Bauer D."/>
            <person name="Boehm C.R."/>
            <person name="Briginshaw L."/>
            <person name="Caballero-Perez J."/>
            <person name="Catarino B."/>
            <person name="Chen F."/>
            <person name="Chiyoda S."/>
            <person name="Chovatia M."/>
            <person name="Davies K.M."/>
            <person name="Delmans M."/>
            <person name="Demura T."/>
            <person name="Dierschke T."/>
            <person name="Dolan L."/>
            <person name="Dorantes-Acosta A.E."/>
            <person name="Eklund D.M."/>
            <person name="Florent S.N."/>
            <person name="Flores-Sandoval E."/>
            <person name="Fujiyama A."/>
            <person name="Fukuzawa H."/>
            <person name="Galik B."/>
            <person name="Grimanelli D."/>
            <person name="Grimwood J."/>
            <person name="Grossniklaus U."/>
            <person name="Hamada T."/>
            <person name="Haseloff J."/>
            <person name="Hetherington A.J."/>
            <person name="Higo A."/>
            <person name="Hirakawa Y."/>
            <person name="Hundley H.N."/>
            <person name="Ikeda Y."/>
            <person name="Inoue K."/>
            <person name="Inoue S.I."/>
            <person name="Ishida S."/>
            <person name="Jia Q."/>
            <person name="Kakita M."/>
            <person name="Kanazawa T."/>
            <person name="Kawai Y."/>
            <person name="Kawashima T."/>
            <person name="Kennedy M."/>
            <person name="Kinose K."/>
            <person name="Kinoshita T."/>
            <person name="Kohara Y."/>
            <person name="Koide E."/>
            <person name="Komatsu K."/>
            <person name="Kopischke S."/>
            <person name="Kubo M."/>
            <person name="Kyozuka J."/>
            <person name="Lagercrantz U."/>
            <person name="Lin S.S."/>
            <person name="Lindquist E."/>
            <person name="Lipzen A.M."/>
            <person name="Lu C.W."/>
            <person name="De Luna E."/>
            <person name="Martienssen R.A."/>
            <person name="Minamino N."/>
            <person name="Mizutani M."/>
            <person name="Mizutani M."/>
            <person name="Mochizuki N."/>
            <person name="Monte I."/>
            <person name="Mosher R."/>
            <person name="Nagasaki H."/>
            <person name="Nakagami H."/>
            <person name="Naramoto S."/>
            <person name="Nishitani K."/>
            <person name="Ohtani M."/>
            <person name="Okamoto T."/>
            <person name="Okumura M."/>
            <person name="Phillips J."/>
            <person name="Pollak B."/>
            <person name="Reinders A."/>
            <person name="Rovekamp M."/>
            <person name="Sano R."/>
            <person name="Sawa S."/>
            <person name="Schmid M.W."/>
            <person name="Shirakawa M."/>
            <person name="Solano R."/>
            <person name="Spunde A."/>
            <person name="Suetsugu N."/>
            <person name="Sugano S."/>
            <person name="Sugiyama A."/>
            <person name="Sun R."/>
            <person name="Suzuki Y."/>
            <person name="Takenaka M."/>
            <person name="Takezawa D."/>
            <person name="Tomogane H."/>
            <person name="Tsuzuki M."/>
            <person name="Ueda T."/>
            <person name="Umeda M."/>
            <person name="Ward J.M."/>
            <person name="Watanabe Y."/>
            <person name="Yazaki K."/>
            <person name="Yokoyama R."/>
            <person name="Yoshitake Y."/>
            <person name="Yotsui I."/>
            <person name="Zachgo S."/>
            <person name="Schmutz J."/>
        </authorList>
    </citation>
    <scope>NUCLEOTIDE SEQUENCE [LARGE SCALE GENOMIC DNA]</scope>
    <source>
        <strain evidence="2">Tak-1</strain>
    </source>
</reference>
<organism evidence="1 2">
    <name type="scientific">Marchantia polymorpha</name>
    <name type="common">Common liverwort</name>
    <name type="synonym">Marchantia aquatica</name>
    <dbReference type="NCBI Taxonomy" id="3197"/>
    <lineage>
        <taxon>Eukaryota</taxon>
        <taxon>Viridiplantae</taxon>
        <taxon>Streptophyta</taxon>
        <taxon>Embryophyta</taxon>
        <taxon>Marchantiophyta</taxon>
        <taxon>Marchantiopsida</taxon>
        <taxon>Marchantiidae</taxon>
        <taxon>Marchantiales</taxon>
        <taxon>Marchantiaceae</taxon>
        <taxon>Marchantia</taxon>
    </lineage>
</organism>
<gene>
    <name evidence="1" type="ORF">MARPO_0029s0050</name>
</gene>
<proteinExistence type="predicted"/>
<name>A0A2R6X8S9_MARPO</name>
<dbReference type="EMBL" id="KZ772701">
    <property type="protein sequence ID" value="PTQ42517.1"/>
    <property type="molecule type" value="Genomic_DNA"/>
</dbReference>
<sequence>MSFHIRRKHRDGQFAMLAFRPSNLKLGPSNLKLGISRKLDEVIQVRSFLATCCAIHHSTTRMHLQNDSNEMHF</sequence>
<evidence type="ECO:0000313" key="1">
    <source>
        <dbReference type="EMBL" id="PTQ42517.1"/>
    </source>
</evidence>
<keyword evidence="2" id="KW-1185">Reference proteome</keyword>
<dbReference type="AlphaFoldDB" id="A0A2R6X8S9"/>
<protein>
    <submittedName>
        <fullName evidence="1">Uncharacterized protein</fullName>
    </submittedName>
</protein>
<dbReference type="Proteomes" id="UP000244005">
    <property type="component" value="Unassembled WGS sequence"/>
</dbReference>